<dbReference type="AlphaFoldDB" id="A0A4R6S5Q2"/>
<protein>
    <submittedName>
        <fullName evidence="4">Sporulation related protein</fullName>
    </submittedName>
</protein>
<feature type="signal peptide" evidence="1">
    <location>
        <begin position="1"/>
        <end position="28"/>
    </location>
</feature>
<evidence type="ECO:0000259" key="2">
    <source>
        <dbReference type="Pfam" id="PF05036"/>
    </source>
</evidence>
<dbReference type="EMBL" id="SNXZ01000005">
    <property type="protein sequence ID" value="TDP95092.1"/>
    <property type="molecule type" value="Genomic_DNA"/>
</dbReference>
<evidence type="ECO:0000256" key="1">
    <source>
        <dbReference type="SAM" id="SignalP"/>
    </source>
</evidence>
<dbReference type="InterPro" id="IPR007730">
    <property type="entry name" value="SPOR-like_dom"/>
</dbReference>
<proteinExistence type="predicted"/>
<feature type="chain" id="PRO_5038598158" evidence="1">
    <location>
        <begin position="29"/>
        <end position="526"/>
    </location>
</feature>
<gene>
    <name evidence="4" type="ORF">EV186_105324</name>
</gene>
<dbReference type="Proteomes" id="UP000295444">
    <property type="component" value="Unassembled WGS sequence"/>
</dbReference>
<dbReference type="InterPro" id="IPR036680">
    <property type="entry name" value="SPOR-like_sf"/>
</dbReference>
<dbReference type="PANTHER" id="PTHR40446">
    <property type="entry name" value="N-ACETYLGLUCOSAMINE-1-PHOSPHODIESTER ALPHA-N-ACETYLGLUCOSAMINIDASE"/>
    <property type="match status" value="1"/>
</dbReference>
<dbReference type="OrthoDB" id="9809781at2"/>
<dbReference type="SUPFAM" id="SSF110997">
    <property type="entry name" value="Sporulation related repeat"/>
    <property type="match status" value="1"/>
</dbReference>
<comment type="caution">
    <text evidence="4">The sequence shown here is derived from an EMBL/GenBank/DDBJ whole genome shotgun (WGS) entry which is preliminary data.</text>
</comment>
<evidence type="ECO:0000313" key="5">
    <source>
        <dbReference type="Proteomes" id="UP000295444"/>
    </source>
</evidence>
<feature type="domain" description="Phosphodiester glycosidase" evidence="3">
    <location>
        <begin position="331"/>
        <end position="521"/>
    </location>
</feature>
<keyword evidence="1" id="KW-0732">Signal</keyword>
<sequence>MRTRVGGLLGSAVLAGTLLVGSTAVAPAAPASGTPAALAGWDVQELAPGLRLYSGVVGTTSPAQHWTVTVQVPHDTGPNPDPDAPVADLGSADGATALAERVRAAGFDPQVESVPWPDYADTPHGTLGWRVRVGSYPEQAAAQSTVDALVAVGLKAHADWTGFDGTAIPGPWRIRVAVVDPGYRGGVVASHGDTVSGRRTTSAQSAAAGALVGVNGGFFVISPADGIPGTPAGIGVYQGELDREATNGRVDLVLGEHPAIEGLTTQVTVRAGAAKRVVNGINRKPGLIRDCGEPGDQPTDKPRHDTTCTNPNELVLITPALGGPAPDGPGVEAVLDGHDRVTAVRPRGGAVPAGGSVLQGIGDGAAWLNAHARPGTRLAVAERVTDDRARPVHFDRSDSVVGGGPWLVRDGRVWINAAADGLVHPDDPAWIYGWAVKRNPRTMAGIDAYGRLLLVTVDGRQAGFSEGFSITEAAAFMRSLGAVDAMNLDGGGSTAMAVDGKLVTSPSDATGERPVGDTVLVLPPGA</sequence>
<reference evidence="4 5" key="1">
    <citation type="submission" date="2019-03" db="EMBL/GenBank/DDBJ databases">
        <title>Genomic Encyclopedia of Type Strains, Phase IV (KMG-IV): sequencing the most valuable type-strain genomes for metagenomic binning, comparative biology and taxonomic classification.</title>
        <authorList>
            <person name="Goeker M."/>
        </authorList>
    </citation>
    <scope>NUCLEOTIDE SEQUENCE [LARGE SCALE GENOMIC DNA]</scope>
    <source>
        <strain evidence="4 5">DSM 45361</strain>
    </source>
</reference>
<organism evidence="4 5">
    <name type="scientific">Labedaea rhizosphaerae</name>
    <dbReference type="NCBI Taxonomy" id="598644"/>
    <lineage>
        <taxon>Bacteria</taxon>
        <taxon>Bacillati</taxon>
        <taxon>Actinomycetota</taxon>
        <taxon>Actinomycetes</taxon>
        <taxon>Pseudonocardiales</taxon>
        <taxon>Pseudonocardiaceae</taxon>
        <taxon>Labedaea</taxon>
    </lineage>
</organism>
<name>A0A4R6S5Q2_LABRH</name>
<keyword evidence="5" id="KW-1185">Reference proteome</keyword>
<dbReference type="PANTHER" id="PTHR40446:SF2">
    <property type="entry name" value="N-ACETYLGLUCOSAMINE-1-PHOSPHODIESTER ALPHA-N-ACETYLGLUCOSAMINIDASE"/>
    <property type="match status" value="1"/>
</dbReference>
<feature type="domain" description="SPOR" evidence="2">
    <location>
        <begin position="89"/>
        <end position="151"/>
    </location>
</feature>
<evidence type="ECO:0000259" key="3">
    <source>
        <dbReference type="Pfam" id="PF09992"/>
    </source>
</evidence>
<dbReference type="Pfam" id="PF05036">
    <property type="entry name" value="SPOR"/>
    <property type="match status" value="1"/>
</dbReference>
<dbReference type="GO" id="GO:0042834">
    <property type="term" value="F:peptidoglycan binding"/>
    <property type="evidence" value="ECO:0007669"/>
    <property type="project" value="InterPro"/>
</dbReference>
<dbReference type="RefSeq" id="WP_133852472.1">
    <property type="nucleotide sequence ID" value="NZ_SNXZ01000005.1"/>
</dbReference>
<evidence type="ECO:0000313" key="4">
    <source>
        <dbReference type="EMBL" id="TDP95092.1"/>
    </source>
</evidence>
<dbReference type="Gene3D" id="3.30.70.1070">
    <property type="entry name" value="Sporulation related repeat"/>
    <property type="match status" value="1"/>
</dbReference>
<accession>A0A4R6S5Q2</accession>
<dbReference type="Pfam" id="PF09992">
    <property type="entry name" value="NAGPA"/>
    <property type="match status" value="1"/>
</dbReference>
<dbReference type="InterPro" id="IPR018711">
    <property type="entry name" value="NAGPA"/>
</dbReference>